<dbReference type="Gene3D" id="3.30.1330.60">
    <property type="entry name" value="OmpA-like domain"/>
    <property type="match status" value="1"/>
</dbReference>
<evidence type="ECO:0000313" key="1">
    <source>
        <dbReference type="EMBL" id="UOQ73559.1"/>
    </source>
</evidence>
<keyword evidence="2" id="KW-1185">Reference proteome</keyword>
<organism evidence="1 2">
    <name type="scientific">Hymenobacter cellulosilyticus</name>
    <dbReference type="NCBI Taxonomy" id="2932248"/>
    <lineage>
        <taxon>Bacteria</taxon>
        <taxon>Pseudomonadati</taxon>
        <taxon>Bacteroidota</taxon>
        <taxon>Cytophagia</taxon>
        <taxon>Cytophagales</taxon>
        <taxon>Hymenobacteraceae</taxon>
        <taxon>Hymenobacter</taxon>
    </lineage>
</organism>
<evidence type="ECO:0008006" key="3">
    <source>
        <dbReference type="Google" id="ProtNLM"/>
    </source>
</evidence>
<evidence type="ECO:0000313" key="2">
    <source>
        <dbReference type="Proteomes" id="UP000831796"/>
    </source>
</evidence>
<proteinExistence type="predicted"/>
<dbReference type="Proteomes" id="UP000831796">
    <property type="component" value="Chromosome"/>
</dbReference>
<reference evidence="1" key="1">
    <citation type="submission" date="2022-04" db="EMBL/GenBank/DDBJ databases">
        <title>Hymenobacter sp. isolated from the air.</title>
        <authorList>
            <person name="Won M."/>
            <person name="Lee C.-M."/>
            <person name="Woen H.-Y."/>
            <person name="Kwon S.-W."/>
        </authorList>
    </citation>
    <scope>NUCLEOTIDE SEQUENCE</scope>
    <source>
        <strain evidence="1">5116S-3</strain>
    </source>
</reference>
<name>A0A8T9QDB5_9BACT</name>
<dbReference type="AlphaFoldDB" id="A0A8T9QDB5"/>
<dbReference type="InterPro" id="IPR036737">
    <property type="entry name" value="OmpA-like_sf"/>
</dbReference>
<dbReference type="KEGG" id="hcu:MUN79_06410"/>
<protein>
    <recommendedName>
        <fullName evidence="3">OmpA-like domain-containing protein</fullName>
    </recommendedName>
</protein>
<dbReference type="RefSeq" id="WP_244676910.1">
    <property type="nucleotide sequence ID" value="NZ_CP095046.1"/>
</dbReference>
<sequence length="324" mass="36550">MKHLYHRGSERSFAKPDRLARFNTINTSFADVSEADSIELEYEFDFSESDSVLYTGNAGPFPGRVFLLRFWRHAKDGVMHLLGYEKQGHWRDPTLCYPNSFVRYYKPNHREPHDREPQDRDSGIDRLASRPVLVELEPGMYEVPNSLARLPMRRASALTAGVVPVKRAVATRQAAEPKKPPLPKRPPLNTPIQKNILFGGFSTHFRNPAQAEEVLAGIVKVLKQFPELHITLEGSMDGPRDLDPKLRGRGPAARAYQNAPNVMKSIGGAETFNSLGHFMDARVQAIKRHLVSKGISPERITCTRGEIYPEQATKRKVTVIFSNP</sequence>
<gene>
    <name evidence="1" type="ORF">MUN79_06410</name>
</gene>
<accession>A0A8T9QDB5</accession>
<dbReference type="EMBL" id="CP095046">
    <property type="protein sequence ID" value="UOQ73559.1"/>
    <property type="molecule type" value="Genomic_DNA"/>
</dbReference>